<feature type="active site" evidence="1">
    <location>
        <position position="117"/>
    </location>
</feature>
<dbReference type="InterPro" id="IPR020456">
    <property type="entry name" value="Acylphosphatase"/>
</dbReference>
<evidence type="ECO:0000256" key="2">
    <source>
        <dbReference type="RuleBase" id="RU004168"/>
    </source>
</evidence>
<dbReference type="PROSITE" id="PS51160">
    <property type="entry name" value="ACYLPHOSPHATASE_3"/>
    <property type="match status" value="1"/>
</dbReference>
<feature type="domain" description="Acylphosphatase-like" evidence="3">
    <location>
        <begin position="102"/>
        <end position="188"/>
    </location>
</feature>
<dbReference type="InterPro" id="IPR001792">
    <property type="entry name" value="Acylphosphatase-like_dom"/>
</dbReference>
<dbReference type="InterPro" id="IPR036046">
    <property type="entry name" value="Acylphosphatase-like_dom_sf"/>
</dbReference>
<accession>A0A9N7NH53</accession>
<dbReference type="EC" id="3.6.1.7" evidence="1"/>
<gene>
    <name evidence="4" type="ORF">SHERM_25240</name>
</gene>
<keyword evidence="5" id="KW-1185">Reference proteome</keyword>
<dbReference type="SUPFAM" id="SSF54975">
    <property type="entry name" value="Acylphosphatase/BLUF domain-like"/>
    <property type="match status" value="1"/>
</dbReference>
<dbReference type="PROSITE" id="PS00151">
    <property type="entry name" value="ACYLPHOSPHATASE_2"/>
    <property type="match status" value="1"/>
</dbReference>
<dbReference type="Gene3D" id="3.30.70.100">
    <property type="match status" value="1"/>
</dbReference>
<evidence type="ECO:0000256" key="1">
    <source>
        <dbReference type="PROSITE-ProRule" id="PRU00520"/>
    </source>
</evidence>
<evidence type="ECO:0000313" key="5">
    <source>
        <dbReference type="Proteomes" id="UP001153555"/>
    </source>
</evidence>
<dbReference type="PRINTS" id="PR00112">
    <property type="entry name" value="ACYLPHPHTASE"/>
</dbReference>
<dbReference type="PANTHER" id="PTHR47268:SF4">
    <property type="entry name" value="ACYLPHOSPHATASE"/>
    <property type="match status" value="1"/>
</dbReference>
<evidence type="ECO:0000259" key="3">
    <source>
        <dbReference type="PROSITE" id="PS51160"/>
    </source>
</evidence>
<dbReference type="PANTHER" id="PTHR47268">
    <property type="entry name" value="ACYLPHOSPHATASE"/>
    <property type="match status" value="1"/>
</dbReference>
<proteinExistence type="inferred from homology"/>
<name>A0A9N7NH53_STRHE</name>
<dbReference type="GO" id="GO:0003998">
    <property type="term" value="F:acylphosphatase activity"/>
    <property type="evidence" value="ECO:0007669"/>
    <property type="project" value="UniProtKB-EC"/>
</dbReference>
<dbReference type="InterPro" id="IPR017968">
    <property type="entry name" value="Acylphosphatase_CS"/>
</dbReference>
<feature type="active site" evidence="1">
    <location>
        <position position="135"/>
    </location>
</feature>
<organism evidence="4 5">
    <name type="scientific">Striga hermonthica</name>
    <name type="common">Purple witchweed</name>
    <name type="synonym">Buchnera hermonthica</name>
    <dbReference type="NCBI Taxonomy" id="68872"/>
    <lineage>
        <taxon>Eukaryota</taxon>
        <taxon>Viridiplantae</taxon>
        <taxon>Streptophyta</taxon>
        <taxon>Embryophyta</taxon>
        <taxon>Tracheophyta</taxon>
        <taxon>Spermatophyta</taxon>
        <taxon>Magnoliopsida</taxon>
        <taxon>eudicotyledons</taxon>
        <taxon>Gunneridae</taxon>
        <taxon>Pentapetalae</taxon>
        <taxon>asterids</taxon>
        <taxon>lamiids</taxon>
        <taxon>Lamiales</taxon>
        <taxon>Orobanchaceae</taxon>
        <taxon>Buchnereae</taxon>
        <taxon>Striga</taxon>
    </lineage>
</organism>
<dbReference type="Proteomes" id="UP001153555">
    <property type="component" value="Unassembled WGS sequence"/>
</dbReference>
<dbReference type="OrthoDB" id="7961613at2759"/>
<protein>
    <recommendedName>
        <fullName evidence="1">acylphosphatase</fullName>
        <ecNumber evidence="1">3.6.1.7</ecNumber>
    </recommendedName>
</protein>
<reference evidence="4" key="1">
    <citation type="submission" date="2019-12" db="EMBL/GenBank/DDBJ databases">
        <authorList>
            <person name="Scholes J."/>
        </authorList>
    </citation>
    <scope>NUCLEOTIDE SEQUENCE</scope>
</reference>
<keyword evidence="1" id="KW-0378">Hydrolase</keyword>
<dbReference type="EMBL" id="CACSLK010027789">
    <property type="protein sequence ID" value="CAA0829723.1"/>
    <property type="molecule type" value="Genomic_DNA"/>
</dbReference>
<comment type="catalytic activity">
    <reaction evidence="1">
        <text>an acyl phosphate + H2O = a carboxylate + phosphate + H(+)</text>
        <dbReference type="Rhea" id="RHEA:14965"/>
        <dbReference type="ChEBI" id="CHEBI:15377"/>
        <dbReference type="ChEBI" id="CHEBI:15378"/>
        <dbReference type="ChEBI" id="CHEBI:29067"/>
        <dbReference type="ChEBI" id="CHEBI:43474"/>
        <dbReference type="ChEBI" id="CHEBI:59918"/>
        <dbReference type="EC" id="3.6.1.7"/>
    </reaction>
</comment>
<dbReference type="Pfam" id="PF00708">
    <property type="entry name" value="Acylphosphatase"/>
    <property type="match status" value="1"/>
</dbReference>
<dbReference type="AlphaFoldDB" id="A0A9N7NH53"/>
<sequence>MAISALKAHILRNQSSLHQLWPLSVTNGGLRRRQSNEFPLLPPLSHPIHFLSHPLPVHNCSRTPLSTFLPVLRRRLHPLSCSMSSPSSSPEADGTSAAGDKTVKVVIKGRVQGVFYRNWTIDNAKELGLKGWVRNRRDGSVEALFSGSSDKVQEMEQRCRRGPPDAIVTGLQVVPCSDDPGPTFERKPTV</sequence>
<comment type="similarity">
    <text evidence="2">Belongs to the acylphosphatase family.</text>
</comment>
<comment type="caution">
    <text evidence="4">The sequence shown here is derived from an EMBL/GenBank/DDBJ whole genome shotgun (WGS) entry which is preliminary data.</text>
</comment>
<evidence type="ECO:0000313" key="4">
    <source>
        <dbReference type="EMBL" id="CAA0829723.1"/>
    </source>
</evidence>